<evidence type="ECO:0000313" key="2">
    <source>
        <dbReference type="Proteomes" id="UP001529380"/>
    </source>
</evidence>
<sequence length="146" mass="15623">MNPSTCFTRFAAVAAADEEHLYLFQRTGQDIQVLRVPKEGGSAATVATLSGDQDVTLVGCRDGLLYLHRMGYDPDKADSTGVLGATVLAESETSYLVVSSLTTEEIQAPRGDGTSATLSNQRYGYSLVDKDQFTAASPQLTPIQRS</sequence>
<dbReference type="Proteomes" id="UP001529380">
    <property type="component" value="Unassembled WGS sequence"/>
</dbReference>
<organism evidence="1 2">
    <name type="scientific">Allofournierella massiliensis</name>
    <dbReference type="NCBI Taxonomy" id="1650663"/>
    <lineage>
        <taxon>Bacteria</taxon>
        <taxon>Bacillati</taxon>
        <taxon>Bacillota</taxon>
        <taxon>Clostridia</taxon>
        <taxon>Eubacteriales</taxon>
        <taxon>Oscillospiraceae</taxon>
        <taxon>Allofournierella</taxon>
    </lineage>
</organism>
<protein>
    <submittedName>
        <fullName evidence="1">Uncharacterized protein</fullName>
    </submittedName>
</protein>
<proteinExistence type="predicted"/>
<comment type="caution">
    <text evidence="1">The sequence shown here is derived from an EMBL/GenBank/DDBJ whole genome shotgun (WGS) entry which is preliminary data.</text>
</comment>
<gene>
    <name evidence="1" type="ORF">QUW08_11310</name>
</gene>
<reference evidence="1 2" key="1">
    <citation type="submission" date="2023-06" db="EMBL/GenBank/DDBJ databases">
        <title>Identification and characterization of horizontal gene transfer across gut microbiota members of farm animals based on homology search.</title>
        <authorList>
            <person name="Schwarzerova J."/>
            <person name="Nykrynova M."/>
            <person name="Jureckova K."/>
            <person name="Cejkova D."/>
            <person name="Rychlik I."/>
        </authorList>
    </citation>
    <scope>NUCLEOTIDE SEQUENCE [LARGE SCALE GENOMIC DNA]</scope>
    <source>
        <strain evidence="1 2">ET340</strain>
    </source>
</reference>
<name>A0ABT7USK4_9FIRM</name>
<dbReference type="EMBL" id="JAUDCL010000021">
    <property type="protein sequence ID" value="MDM8201873.1"/>
    <property type="molecule type" value="Genomic_DNA"/>
</dbReference>
<evidence type="ECO:0000313" key="1">
    <source>
        <dbReference type="EMBL" id="MDM8201873.1"/>
    </source>
</evidence>
<keyword evidence="2" id="KW-1185">Reference proteome</keyword>
<dbReference type="RefSeq" id="WP_289600308.1">
    <property type="nucleotide sequence ID" value="NZ_JAUDCL010000021.1"/>
</dbReference>
<accession>A0ABT7USK4</accession>